<evidence type="ECO:0000256" key="1">
    <source>
        <dbReference type="ARBA" id="ARBA00023002"/>
    </source>
</evidence>
<dbReference type="PANTHER" id="PTHR43774:SF1">
    <property type="entry name" value="PEPTIDE METHIONINE SULFOXIDE REDUCTASE MSRA 2"/>
    <property type="match status" value="1"/>
</dbReference>
<dbReference type="EC" id="1.8.4.11" evidence="4"/>
<evidence type="ECO:0000256" key="3">
    <source>
        <dbReference type="ARBA" id="ARBA00048782"/>
    </source>
</evidence>
<evidence type="ECO:0000259" key="6">
    <source>
        <dbReference type="Pfam" id="PF01625"/>
    </source>
</evidence>
<dbReference type="AlphaFoldDB" id="A0A6L5YWK3"/>
<dbReference type="NCBIfam" id="TIGR00401">
    <property type="entry name" value="msrA"/>
    <property type="match status" value="1"/>
</dbReference>
<dbReference type="Pfam" id="PF01625">
    <property type="entry name" value="PMSR"/>
    <property type="match status" value="1"/>
</dbReference>
<dbReference type="GO" id="GO:0008113">
    <property type="term" value="F:peptide-methionine (S)-S-oxide reductase activity"/>
    <property type="evidence" value="ECO:0007669"/>
    <property type="project" value="UniProtKB-UniRule"/>
</dbReference>
<comment type="function">
    <text evidence="4">Has an important function as a repair enzyme for proteins that have been inactivated by oxidation. Catalyzes the reversible oxidation-reduction of methionine sulfoxide in proteins to methionine.</text>
</comment>
<dbReference type="EMBL" id="WIND01000001">
    <property type="protein sequence ID" value="MSU88235.1"/>
    <property type="molecule type" value="Genomic_DNA"/>
</dbReference>
<dbReference type="HAMAP" id="MF_01401">
    <property type="entry name" value="MsrA"/>
    <property type="match status" value="1"/>
</dbReference>
<comment type="catalytic activity">
    <reaction evidence="3 4">
        <text>[thioredoxin]-disulfide + L-methionine + H2O = L-methionine (S)-S-oxide + [thioredoxin]-dithiol</text>
        <dbReference type="Rhea" id="RHEA:19993"/>
        <dbReference type="Rhea" id="RHEA-COMP:10698"/>
        <dbReference type="Rhea" id="RHEA-COMP:10700"/>
        <dbReference type="ChEBI" id="CHEBI:15377"/>
        <dbReference type="ChEBI" id="CHEBI:29950"/>
        <dbReference type="ChEBI" id="CHEBI:50058"/>
        <dbReference type="ChEBI" id="CHEBI:57844"/>
        <dbReference type="ChEBI" id="CHEBI:58772"/>
        <dbReference type="EC" id="1.8.4.11"/>
    </reaction>
</comment>
<organism evidence="7 8">
    <name type="scientific">Halovulum marinum</name>
    <dbReference type="NCBI Taxonomy" id="2662447"/>
    <lineage>
        <taxon>Bacteria</taxon>
        <taxon>Pseudomonadati</taxon>
        <taxon>Pseudomonadota</taxon>
        <taxon>Alphaproteobacteria</taxon>
        <taxon>Rhodobacterales</taxon>
        <taxon>Paracoccaceae</taxon>
        <taxon>Halovulum</taxon>
    </lineage>
</organism>
<dbReference type="PANTHER" id="PTHR43774">
    <property type="entry name" value="PEPTIDE METHIONINE SULFOXIDE REDUCTASE"/>
    <property type="match status" value="1"/>
</dbReference>
<evidence type="ECO:0000313" key="7">
    <source>
        <dbReference type="EMBL" id="MSU88235.1"/>
    </source>
</evidence>
<comment type="similarity">
    <text evidence="4">Belongs to the MsrA Met sulfoxide reductase family.</text>
</comment>
<evidence type="ECO:0000256" key="5">
    <source>
        <dbReference type="SAM" id="SignalP"/>
    </source>
</evidence>
<evidence type="ECO:0000256" key="4">
    <source>
        <dbReference type="HAMAP-Rule" id="MF_01401"/>
    </source>
</evidence>
<accession>A0A6L5YWK3</accession>
<feature type="signal peptide" evidence="5">
    <location>
        <begin position="1"/>
        <end position="27"/>
    </location>
</feature>
<keyword evidence="5" id="KW-0732">Signal</keyword>
<comment type="catalytic activity">
    <reaction evidence="2 4">
        <text>L-methionyl-[protein] + [thioredoxin]-disulfide + H2O = L-methionyl-(S)-S-oxide-[protein] + [thioredoxin]-dithiol</text>
        <dbReference type="Rhea" id="RHEA:14217"/>
        <dbReference type="Rhea" id="RHEA-COMP:10698"/>
        <dbReference type="Rhea" id="RHEA-COMP:10700"/>
        <dbReference type="Rhea" id="RHEA-COMP:12313"/>
        <dbReference type="Rhea" id="RHEA-COMP:12315"/>
        <dbReference type="ChEBI" id="CHEBI:15377"/>
        <dbReference type="ChEBI" id="CHEBI:16044"/>
        <dbReference type="ChEBI" id="CHEBI:29950"/>
        <dbReference type="ChEBI" id="CHEBI:44120"/>
        <dbReference type="ChEBI" id="CHEBI:50058"/>
        <dbReference type="EC" id="1.8.4.11"/>
    </reaction>
</comment>
<name>A0A6L5YWK3_9RHOB</name>
<keyword evidence="1 4" id="KW-0560">Oxidoreductase</keyword>
<evidence type="ECO:0000256" key="2">
    <source>
        <dbReference type="ARBA" id="ARBA00047806"/>
    </source>
</evidence>
<keyword evidence="8" id="KW-1185">Reference proteome</keyword>
<proteinExistence type="inferred from homology"/>
<feature type="domain" description="Peptide methionine sulphoxide reductase MsrA" evidence="6">
    <location>
        <begin position="32"/>
        <end position="181"/>
    </location>
</feature>
<dbReference type="SUPFAM" id="SSF55068">
    <property type="entry name" value="Peptide methionine sulfoxide reductase"/>
    <property type="match status" value="1"/>
</dbReference>
<sequence length="206" mass="22369">MNPLLATLPMPVLVLALMLGAAPAAQAEDLRKIVVAGGCFWCVEADFDQVEGVTATVSGYAGGTLDAPTYKQVVRGGTGHLEVVEISYDADVVSHERIVELFLRSIDPTDAGGQFCDRGHSYTTAVFAATPEERATAEAEIADAAALIGAEIVTPVRDAVTFWPAEEYHQDYYRKNPLRYKSYRQGCRRDARVRQLWGDEAPFAGS</sequence>
<evidence type="ECO:0000313" key="8">
    <source>
        <dbReference type="Proteomes" id="UP000474957"/>
    </source>
</evidence>
<dbReference type="Proteomes" id="UP000474957">
    <property type="component" value="Unassembled WGS sequence"/>
</dbReference>
<reference evidence="7 8" key="1">
    <citation type="submission" date="2019-10" db="EMBL/GenBank/DDBJ databases">
        <title>Cognatihalovulum marinum gen. nov. sp. nov., a new member of the family Rhodobacteraceae isolated from deep seawater of the Northwest Indian Ocean.</title>
        <authorList>
            <person name="Ruan C."/>
            <person name="Wang J."/>
            <person name="Zheng X."/>
            <person name="Song L."/>
            <person name="Zhu Y."/>
            <person name="Huang Y."/>
            <person name="Lu Z."/>
            <person name="Du W."/>
            <person name="Huang L."/>
            <person name="Dai X."/>
        </authorList>
    </citation>
    <scope>NUCLEOTIDE SEQUENCE [LARGE SCALE GENOMIC DNA]</scope>
    <source>
        <strain evidence="7 8">2CG4</strain>
    </source>
</reference>
<protein>
    <recommendedName>
        <fullName evidence="4">Peptide methionine sulfoxide reductase MsrA</fullName>
        <shortName evidence="4">Protein-methionine-S-oxide reductase</shortName>
        <ecNumber evidence="4">1.8.4.11</ecNumber>
    </recommendedName>
    <alternativeName>
        <fullName evidence="4">Peptide-methionine (S)-S-oxide reductase</fullName>
        <shortName evidence="4">Peptide Met(O) reductase</shortName>
    </alternativeName>
</protein>
<dbReference type="InterPro" id="IPR036509">
    <property type="entry name" value="Met_Sox_Rdtase_MsrA_sf"/>
</dbReference>
<dbReference type="InterPro" id="IPR002569">
    <property type="entry name" value="Met_Sox_Rdtase_MsrA_dom"/>
</dbReference>
<comment type="caution">
    <text evidence="7">The sequence shown here is derived from an EMBL/GenBank/DDBJ whole genome shotgun (WGS) entry which is preliminary data.</text>
</comment>
<dbReference type="RefSeq" id="WP_154444099.1">
    <property type="nucleotide sequence ID" value="NZ_WIND01000001.1"/>
</dbReference>
<gene>
    <name evidence="4 7" type="primary">msrA</name>
    <name evidence="7" type="ORF">GE300_01220</name>
</gene>
<feature type="chain" id="PRO_5026883078" description="Peptide methionine sulfoxide reductase MsrA" evidence="5">
    <location>
        <begin position="28"/>
        <end position="206"/>
    </location>
</feature>
<feature type="active site" evidence="4">
    <location>
        <position position="39"/>
    </location>
</feature>
<dbReference type="Gene3D" id="3.30.1060.10">
    <property type="entry name" value="Peptide methionine sulphoxide reductase MsrA"/>
    <property type="match status" value="1"/>
</dbReference>